<evidence type="ECO:0000256" key="1">
    <source>
        <dbReference type="SAM" id="MobiDB-lite"/>
    </source>
</evidence>
<dbReference type="AlphaFoldDB" id="A0A5N5FJY9"/>
<dbReference type="InterPro" id="IPR038836">
    <property type="entry name" value="MED16"/>
</dbReference>
<reference evidence="2 3" key="3">
    <citation type="submission" date="2019-11" db="EMBL/GenBank/DDBJ databases">
        <title>A de novo genome assembly of a pear dwarfing rootstock.</title>
        <authorList>
            <person name="Wang F."/>
            <person name="Wang J."/>
            <person name="Li S."/>
            <person name="Zhang Y."/>
            <person name="Fang M."/>
            <person name="Ma L."/>
            <person name="Zhao Y."/>
            <person name="Jiang S."/>
        </authorList>
    </citation>
    <scope>NUCLEOTIDE SEQUENCE [LARGE SCALE GENOMIC DNA]</scope>
    <source>
        <strain evidence="2">S2</strain>
        <tissue evidence="2">Leaf</tissue>
    </source>
</reference>
<evidence type="ECO:0000313" key="3">
    <source>
        <dbReference type="Proteomes" id="UP000327157"/>
    </source>
</evidence>
<keyword evidence="3" id="KW-1185">Reference proteome</keyword>
<evidence type="ECO:0000313" key="2">
    <source>
        <dbReference type="EMBL" id="KAB2603257.1"/>
    </source>
</evidence>
<gene>
    <name evidence="2" type="ORF">D8674_004262</name>
</gene>
<dbReference type="GO" id="GO:0016592">
    <property type="term" value="C:mediator complex"/>
    <property type="evidence" value="ECO:0007669"/>
    <property type="project" value="InterPro"/>
</dbReference>
<protein>
    <submittedName>
        <fullName evidence="2">Mediator of RNA polymerase II transcription subunit 16</fullName>
    </submittedName>
</protein>
<dbReference type="PANTHER" id="PTHR35130">
    <property type="entry name" value="MEDIATOR OF RNA POLYMERASE II TRANSCRIPTION SUBUNIT 16"/>
    <property type="match status" value="1"/>
</dbReference>
<dbReference type="GO" id="GO:0006355">
    <property type="term" value="P:regulation of DNA-templated transcription"/>
    <property type="evidence" value="ECO:0007669"/>
    <property type="project" value="InterPro"/>
</dbReference>
<dbReference type="PANTHER" id="PTHR35130:SF1">
    <property type="entry name" value="MEDIATOR OF RNA POLYMERASE II TRANSCRIPTION SUBUNIT 16"/>
    <property type="match status" value="1"/>
</dbReference>
<accession>A0A5N5FJY9</accession>
<sequence>MQNMPRPIGADAGGLLLELHLLAKEWHWCNMYRRQPRYDPDDMSPQDDSPKLCNSSDPPDSES</sequence>
<reference evidence="2 3" key="1">
    <citation type="submission" date="2019-09" db="EMBL/GenBank/DDBJ databases">
        <authorList>
            <person name="Ou C."/>
        </authorList>
    </citation>
    <scope>NUCLEOTIDE SEQUENCE [LARGE SCALE GENOMIC DNA]</scope>
    <source>
        <strain evidence="2">S2</strain>
        <tissue evidence="2">Leaf</tissue>
    </source>
</reference>
<feature type="region of interest" description="Disordered" evidence="1">
    <location>
        <begin position="37"/>
        <end position="63"/>
    </location>
</feature>
<organism evidence="2 3">
    <name type="scientific">Pyrus ussuriensis x Pyrus communis</name>
    <dbReference type="NCBI Taxonomy" id="2448454"/>
    <lineage>
        <taxon>Eukaryota</taxon>
        <taxon>Viridiplantae</taxon>
        <taxon>Streptophyta</taxon>
        <taxon>Embryophyta</taxon>
        <taxon>Tracheophyta</taxon>
        <taxon>Spermatophyta</taxon>
        <taxon>Magnoliopsida</taxon>
        <taxon>eudicotyledons</taxon>
        <taxon>Gunneridae</taxon>
        <taxon>Pentapetalae</taxon>
        <taxon>rosids</taxon>
        <taxon>fabids</taxon>
        <taxon>Rosales</taxon>
        <taxon>Rosaceae</taxon>
        <taxon>Amygdaloideae</taxon>
        <taxon>Maleae</taxon>
        <taxon>Pyrus</taxon>
    </lineage>
</organism>
<dbReference type="EMBL" id="SMOL01000695">
    <property type="protein sequence ID" value="KAB2603257.1"/>
    <property type="molecule type" value="Genomic_DNA"/>
</dbReference>
<dbReference type="Proteomes" id="UP000327157">
    <property type="component" value="Chromosome 10"/>
</dbReference>
<reference evidence="3" key="2">
    <citation type="submission" date="2019-10" db="EMBL/GenBank/DDBJ databases">
        <title>A de novo genome assembly of a pear dwarfing rootstock.</title>
        <authorList>
            <person name="Wang F."/>
            <person name="Wang J."/>
            <person name="Li S."/>
            <person name="Zhang Y."/>
            <person name="Fang M."/>
            <person name="Ma L."/>
            <person name="Zhao Y."/>
            <person name="Jiang S."/>
        </authorList>
    </citation>
    <scope>NUCLEOTIDE SEQUENCE [LARGE SCALE GENOMIC DNA]</scope>
</reference>
<comment type="caution">
    <text evidence="2">The sequence shown here is derived from an EMBL/GenBank/DDBJ whole genome shotgun (WGS) entry which is preliminary data.</text>
</comment>
<name>A0A5N5FJY9_9ROSA</name>
<feature type="compositionally biased region" description="Polar residues" evidence="1">
    <location>
        <begin position="52"/>
        <end position="63"/>
    </location>
</feature>
<proteinExistence type="predicted"/>